<evidence type="ECO:0000256" key="8">
    <source>
        <dbReference type="ARBA" id="ARBA00022741"/>
    </source>
</evidence>
<evidence type="ECO:0000256" key="7">
    <source>
        <dbReference type="ARBA" id="ARBA00022692"/>
    </source>
</evidence>
<evidence type="ECO:0000256" key="9">
    <source>
        <dbReference type="ARBA" id="ARBA00022857"/>
    </source>
</evidence>
<feature type="transmembrane region" description="Helical" evidence="17">
    <location>
        <begin position="454"/>
        <end position="473"/>
    </location>
</feature>
<dbReference type="SUPFAM" id="SSF52283">
    <property type="entry name" value="Formate/glycerate dehydrogenase catalytic domain-like"/>
    <property type="match status" value="1"/>
</dbReference>
<dbReference type="EC" id="7.1.1.1" evidence="4 16"/>
<comment type="similarity">
    <text evidence="3 16">Belongs to the AlaDH/PNT family.</text>
</comment>
<dbReference type="InterPro" id="IPR036291">
    <property type="entry name" value="NAD(P)-bd_dom_sf"/>
</dbReference>
<evidence type="ECO:0000313" key="21">
    <source>
        <dbReference type="Proteomes" id="UP000044377"/>
    </source>
</evidence>
<keyword evidence="6" id="KW-0997">Cell inner membrane</keyword>
<keyword evidence="10 16" id="KW-1278">Translocase</keyword>
<dbReference type="GO" id="GO:0016491">
    <property type="term" value="F:oxidoreductase activity"/>
    <property type="evidence" value="ECO:0007669"/>
    <property type="project" value="UniProtKB-KW"/>
</dbReference>
<dbReference type="InterPro" id="IPR024605">
    <property type="entry name" value="NADP_transhyd_a_C"/>
</dbReference>
<feature type="transmembrane region" description="Helical" evidence="17">
    <location>
        <begin position="399"/>
        <end position="417"/>
    </location>
</feature>
<evidence type="ECO:0000256" key="17">
    <source>
        <dbReference type="SAM" id="Phobius"/>
    </source>
</evidence>
<comment type="subcellular location">
    <subcellularLocation>
        <location evidence="2">Cell inner membrane</location>
        <topology evidence="2">Multi-pass membrane protein</topology>
    </subcellularLocation>
</comment>
<evidence type="ECO:0000256" key="1">
    <source>
        <dbReference type="ARBA" id="ARBA00003943"/>
    </source>
</evidence>
<protein>
    <recommendedName>
        <fullName evidence="15 16">NAD(P) transhydrogenase subunit alpha</fullName>
        <ecNumber evidence="4 16">7.1.1.1</ecNumber>
    </recommendedName>
</protein>
<evidence type="ECO:0000256" key="15">
    <source>
        <dbReference type="ARBA" id="ARBA00071831"/>
    </source>
</evidence>
<dbReference type="EMBL" id="CGIG01000001">
    <property type="protein sequence ID" value="CPR20109.1"/>
    <property type="molecule type" value="Genomic_DNA"/>
</dbReference>
<dbReference type="FunFam" id="3.40.50.720:FF:000063">
    <property type="entry name" value="NAD(P) transhydrogenase subunit alpha"/>
    <property type="match status" value="1"/>
</dbReference>
<organism evidence="20 21">
    <name type="scientific">Brenneria goodwinii</name>
    <dbReference type="NCBI Taxonomy" id="1109412"/>
    <lineage>
        <taxon>Bacteria</taxon>
        <taxon>Pseudomonadati</taxon>
        <taxon>Pseudomonadota</taxon>
        <taxon>Gammaproteobacteria</taxon>
        <taxon>Enterobacterales</taxon>
        <taxon>Pectobacteriaceae</taxon>
        <taxon>Brenneria</taxon>
    </lineage>
</organism>
<dbReference type="AlphaFoldDB" id="A0A0G4K0L8"/>
<evidence type="ECO:0000256" key="4">
    <source>
        <dbReference type="ARBA" id="ARBA00012943"/>
    </source>
</evidence>
<dbReference type="InterPro" id="IPR007698">
    <property type="entry name" value="AlaDH/PNT_NAD(H)-bd"/>
</dbReference>
<dbReference type="Pfam" id="PF12769">
    <property type="entry name" value="PNTB_4TM"/>
    <property type="match status" value="1"/>
</dbReference>
<feature type="transmembrane region" description="Helical" evidence="17">
    <location>
        <begin position="423"/>
        <end position="442"/>
    </location>
</feature>
<dbReference type="RefSeq" id="WP_048638869.1">
    <property type="nucleotide sequence ID" value="NZ_CGIG01000001.1"/>
</dbReference>
<dbReference type="PROSITE" id="PS00836">
    <property type="entry name" value="ALADH_PNT_1"/>
    <property type="match status" value="1"/>
</dbReference>
<evidence type="ECO:0000313" key="20">
    <source>
        <dbReference type="EMBL" id="CPR20109.1"/>
    </source>
</evidence>
<keyword evidence="12 16" id="KW-0520">NAD</keyword>
<dbReference type="FunFam" id="3.40.50.720:FF:000028">
    <property type="entry name" value="NAD(P) transhydrogenase subunit alpha"/>
    <property type="match status" value="1"/>
</dbReference>
<dbReference type="NCBIfam" id="TIGR00561">
    <property type="entry name" value="pntA"/>
    <property type="match status" value="1"/>
</dbReference>
<evidence type="ECO:0000256" key="2">
    <source>
        <dbReference type="ARBA" id="ARBA00004429"/>
    </source>
</evidence>
<dbReference type="GO" id="GO:0005886">
    <property type="term" value="C:plasma membrane"/>
    <property type="evidence" value="ECO:0007669"/>
    <property type="project" value="UniProtKB-SubCell"/>
</dbReference>
<dbReference type="InterPro" id="IPR008142">
    <property type="entry name" value="AlaDH/PNT_CS1"/>
</dbReference>
<dbReference type="GO" id="GO:0006740">
    <property type="term" value="P:NADPH regeneration"/>
    <property type="evidence" value="ECO:0007669"/>
    <property type="project" value="TreeGrafter"/>
</dbReference>
<dbReference type="SMART" id="SM01002">
    <property type="entry name" value="AlaDh_PNT_C"/>
    <property type="match status" value="1"/>
</dbReference>
<dbReference type="InterPro" id="IPR026255">
    <property type="entry name" value="NADP_transhyd_a"/>
</dbReference>
<dbReference type="OrthoDB" id="9804592at2"/>
<keyword evidence="11 17" id="KW-1133">Transmembrane helix</keyword>
<comment type="catalytic activity">
    <reaction evidence="14 16">
        <text>NAD(+) + NADPH + H(+)(in) = NADH + NADP(+) + H(+)(out)</text>
        <dbReference type="Rhea" id="RHEA:47992"/>
        <dbReference type="ChEBI" id="CHEBI:15378"/>
        <dbReference type="ChEBI" id="CHEBI:57540"/>
        <dbReference type="ChEBI" id="CHEBI:57783"/>
        <dbReference type="ChEBI" id="CHEBI:57945"/>
        <dbReference type="ChEBI" id="CHEBI:58349"/>
        <dbReference type="EC" id="7.1.1.1"/>
    </reaction>
</comment>
<feature type="transmembrane region" description="Helical" evidence="17">
    <location>
        <begin position="168"/>
        <end position="191"/>
    </location>
</feature>
<dbReference type="PIRSF" id="PIRSF000203">
    <property type="entry name" value="NADP_transhydrogenase_alpha"/>
    <property type="match status" value="1"/>
</dbReference>
<evidence type="ECO:0000256" key="13">
    <source>
        <dbReference type="ARBA" id="ARBA00023136"/>
    </source>
</evidence>
<accession>A0A0G4K0L8</accession>
<evidence type="ECO:0000256" key="3">
    <source>
        <dbReference type="ARBA" id="ARBA00005689"/>
    </source>
</evidence>
<keyword evidence="20" id="KW-0560">Oxidoreductase</keyword>
<dbReference type="Pfam" id="PF01262">
    <property type="entry name" value="AlaDh_PNT_C"/>
    <property type="match status" value="1"/>
</dbReference>
<evidence type="ECO:0000256" key="6">
    <source>
        <dbReference type="ARBA" id="ARBA00022519"/>
    </source>
</evidence>
<name>A0A0G4K0L8_9GAMM</name>
<sequence length="509" mass="54405">MRIGVPRERLTNEARVAATPKTVEQLLKLGFEVSIERGAGKLASFDDAAYAEAGASIADTAEIWQSDIVLKVNAPLEEEIELTRAGSTIISFIWPAQNPELLEKLAARQVTVLAMDSVPRISRAQSMDALSSMANIAGYRAIVEAAHEFGRFFTGQITAAGKVPPAKVMIIGAGVAGLAAIGAAGSLGAIVRAFDTRPEVKEQVKSMGAEFLELDFEEEAGSGDGYAKVMSEAFIKAEMELFAAQAKEVDIIVTTALIPGKPAPRLITKDMVLSMKPGSVIVDLAAQTGGNCELTVADQVTVTENGVKIIGYTDLPSRLPTQSSQLYGTNLVNLLKLLCKEKNGEIDVDFEDNVIRGVTVIKNGEVTWPAPPIQVSAQPQQAKPAAAVAKEAAKPASPWKKYAFIAIAILLFGWMANVAPKEFLSHFTVFALACVVGYYVVWNVSHALHTPLMSVTNAISGIIVVGALLQIGHGGWVSFFSFIAVLIASINIFGGFTVTQRMLKMFRKN</sequence>
<evidence type="ECO:0000259" key="18">
    <source>
        <dbReference type="SMART" id="SM01002"/>
    </source>
</evidence>
<proteinExistence type="inferred from homology"/>
<dbReference type="SUPFAM" id="SSF51735">
    <property type="entry name" value="NAD(P)-binding Rossmann-fold domains"/>
    <property type="match status" value="1"/>
</dbReference>
<gene>
    <name evidence="20" type="ORF">BN1221_04139</name>
</gene>
<feature type="domain" description="Alanine dehydrogenase/pyridine nucleotide transhydrogenase NAD(H)-binding" evidence="18">
    <location>
        <begin position="146"/>
        <end position="311"/>
    </location>
</feature>
<evidence type="ECO:0000256" key="5">
    <source>
        <dbReference type="ARBA" id="ARBA00022475"/>
    </source>
</evidence>
<dbReference type="InterPro" id="IPR007886">
    <property type="entry name" value="AlaDH/PNT_N"/>
</dbReference>
<reference evidence="21" key="1">
    <citation type="submission" date="2015-01" db="EMBL/GenBank/DDBJ databases">
        <authorList>
            <person name="Paterson Steve"/>
        </authorList>
    </citation>
    <scope>NUCLEOTIDE SEQUENCE [LARGE SCALE GENOMIC DNA]</scope>
    <source>
        <strain evidence="21">OBR1</strain>
    </source>
</reference>
<dbReference type="GO" id="GO:0050661">
    <property type="term" value="F:NADP binding"/>
    <property type="evidence" value="ECO:0007669"/>
    <property type="project" value="TreeGrafter"/>
</dbReference>
<dbReference type="InterPro" id="IPR008143">
    <property type="entry name" value="Ala_DH/PNT_CS2"/>
</dbReference>
<comment type="function">
    <text evidence="1 16">The transhydrogenation between NADH and NADP is coupled to respiration and ATP hydrolysis and functions as a proton pump across the membrane.</text>
</comment>
<feature type="domain" description="Alanine dehydrogenase/pyridine nucleotide transhydrogenase N-terminal" evidence="19">
    <location>
        <begin position="4"/>
        <end position="137"/>
    </location>
</feature>
<feature type="transmembrane region" description="Helical" evidence="17">
    <location>
        <begin position="479"/>
        <end position="499"/>
    </location>
</feature>
<dbReference type="PROSITE" id="PS00837">
    <property type="entry name" value="ALADH_PNT_2"/>
    <property type="match status" value="1"/>
</dbReference>
<dbReference type="Gene3D" id="3.40.50.720">
    <property type="entry name" value="NAD(P)-binding Rossmann-like Domain"/>
    <property type="match status" value="2"/>
</dbReference>
<evidence type="ECO:0000256" key="14">
    <source>
        <dbReference type="ARBA" id="ARBA00048202"/>
    </source>
</evidence>
<dbReference type="NCBIfam" id="NF006942">
    <property type="entry name" value="PRK09424.1"/>
    <property type="match status" value="1"/>
</dbReference>
<evidence type="ECO:0000259" key="19">
    <source>
        <dbReference type="SMART" id="SM01003"/>
    </source>
</evidence>
<keyword evidence="5" id="KW-1003">Cell membrane</keyword>
<evidence type="ECO:0000256" key="16">
    <source>
        <dbReference type="PIRNR" id="PIRNR000203"/>
    </source>
</evidence>
<dbReference type="SMART" id="SM01003">
    <property type="entry name" value="AlaDh_PNT_N"/>
    <property type="match status" value="1"/>
</dbReference>
<dbReference type="STRING" id="1109412.BN1221_04139"/>
<dbReference type="Pfam" id="PF05222">
    <property type="entry name" value="AlaDh_PNT_N"/>
    <property type="match status" value="1"/>
</dbReference>
<evidence type="ECO:0000256" key="11">
    <source>
        <dbReference type="ARBA" id="ARBA00022989"/>
    </source>
</evidence>
<evidence type="ECO:0000256" key="12">
    <source>
        <dbReference type="ARBA" id="ARBA00023027"/>
    </source>
</evidence>
<dbReference type="PANTHER" id="PTHR10160">
    <property type="entry name" value="NAD(P) TRANSHYDROGENASE"/>
    <property type="match status" value="1"/>
</dbReference>
<dbReference type="GO" id="GO:0008750">
    <property type="term" value="F:proton-translocating NAD(P)+ transhydrogenase activity"/>
    <property type="evidence" value="ECO:0007669"/>
    <property type="project" value="UniProtKB-EC"/>
</dbReference>
<keyword evidence="13 17" id="KW-0472">Membrane</keyword>
<dbReference type="Proteomes" id="UP000044377">
    <property type="component" value="Unassembled WGS sequence"/>
</dbReference>
<keyword evidence="8 16" id="KW-0547">Nucleotide-binding</keyword>
<keyword evidence="9 16" id="KW-0521">NADP</keyword>
<keyword evidence="7 17" id="KW-0812">Transmembrane</keyword>
<dbReference type="PANTHER" id="PTHR10160:SF19">
    <property type="entry name" value="PROTON-TRANSLOCATING NAD(P)(+) TRANSHYDROGENASE"/>
    <property type="match status" value="1"/>
</dbReference>
<dbReference type="CDD" id="cd05304">
    <property type="entry name" value="Rubrum_tdh"/>
    <property type="match status" value="1"/>
</dbReference>
<keyword evidence="21" id="KW-1185">Reference proteome</keyword>
<evidence type="ECO:0000256" key="10">
    <source>
        <dbReference type="ARBA" id="ARBA00022967"/>
    </source>
</evidence>